<dbReference type="SUPFAM" id="SSF53448">
    <property type="entry name" value="Nucleotide-diphospho-sugar transferases"/>
    <property type="match status" value="1"/>
</dbReference>
<dbReference type="AlphaFoldDB" id="A0A2N3PSW9"/>
<evidence type="ECO:0000313" key="2">
    <source>
        <dbReference type="EMBL" id="PKU23500.1"/>
    </source>
</evidence>
<evidence type="ECO:0000259" key="1">
    <source>
        <dbReference type="Pfam" id="PF00535"/>
    </source>
</evidence>
<dbReference type="Proteomes" id="UP000233293">
    <property type="component" value="Unassembled WGS sequence"/>
</dbReference>
<gene>
    <name evidence="2" type="ORF">CWS72_16280</name>
</gene>
<name>A0A2N3PSW9_9PROT</name>
<accession>A0A2N3PSW9</accession>
<keyword evidence="3" id="KW-1185">Reference proteome</keyword>
<dbReference type="EMBL" id="PIUM01000020">
    <property type="protein sequence ID" value="PKU23500.1"/>
    <property type="molecule type" value="Genomic_DNA"/>
</dbReference>
<dbReference type="Pfam" id="PF00535">
    <property type="entry name" value="Glycos_transf_2"/>
    <property type="match status" value="1"/>
</dbReference>
<reference evidence="3" key="1">
    <citation type="submission" date="2017-12" db="EMBL/GenBank/DDBJ databases">
        <title>Draft genome sequence of Telmatospirillum siberiense 26-4b1T, an acidotolerant peatland alphaproteobacterium potentially involved in sulfur cycling.</title>
        <authorList>
            <person name="Hausmann B."/>
            <person name="Pjevac P."/>
            <person name="Schreck K."/>
            <person name="Herbold C.W."/>
            <person name="Daims H."/>
            <person name="Wagner M."/>
            <person name="Pester M."/>
            <person name="Loy A."/>
        </authorList>
    </citation>
    <scope>NUCLEOTIDE SEQUENCE [LARGE SCALE GENOMIC DNA]</scope>
    <source>
        <strain evidence="3">26-4b1</strain>
    </source>
</reference>
<dbReference type="InterPro" id="IPR029044">
    <property type="entry name" value="Nucleotide-diphossugar_trans"/>
</dbReference>
<protein>
    <recommendedName>
        <fullName evidence="1">Glycosyltransferase 2-like domain-containing protein</fullName>
    </recommendedName>
</protein>
<comment type="caution">
    <text evidence="2">The sequence shown here is derived from an EMBL/GenBank/DDBJ whole genome shotgun (WGS) entry which is preliminary data.</text>
</comment>
<organism evidence="2 3">
    <name type="scientific">Telmatospirillum siberiense</name>
    <dbReference type="NCBI Taxonomy" id="382514"/>
    <lineage>
        <taxon>Bacteria</taxon>
        <taxon>Pseudomonadati</taxon>
        <taxon>Pseudomonadota</taxon>
        <taxon>Alphaproteobacteria</taxon>
        <taxon>Rhodospirillales</taxon>
        <taxon>Rhodospirillaceae</taxon>
        <taxon>Telmatospirillum</taxon>
    </lineage>
</organism>
<proteinExistence type="predicted"/>
<sequence length="188" mass="21127">MVHADFTLALAALCHEARDIDLKIVSNKSSIVAVARNNGVKAAQDMGVDYLLYLDSDMVFPKRTLHRLLAHGQDVVGALYTKRIPPYPLLGSTLEEQPADAPAGLLEMTRIPTGCLLIRMSAFDRLTRPYFRFEYDETSGEVIGEDYAFCDRARRAGFRLWADISLSMEIGHIGQQVHRFPDHFPMSE</sequence>
<dbReference type="OrthoDB" id="561165at2"/>
<dbReference type="Gene3D" id="3.90.550.10">
    <property type="entry name" value="Spore Coat Polysaccharide Biosynthesis Protein SpsA, Chain A"/>
    <property type="match status" value="1"/>
</dbReference>
<feature type="domain" description="Glycosyltransferase 2-like" evidence="1">
    <location>
        <begin position="16"/>
        <end position="74"/>
    </location>
</feature>
<dbReference type="InterPro" id="IPR001173">
    <property type="entry name" value="Glyco_trans_2-like"/>
</dbReference>
<evidence type="ECO:0000313" key="3">
    <source>
        <dbReference type="Proteomes" id="UP000233293"/>
    </source>
</evidence>